<evidence type="ECO:0000256" key="1">
    <source>
        <dbReference type="ARBA" id="ARBA00007967"/>
    </source>
</evidence>
<dbReference type="Proteomes" id="UP000231279">
    <property type="component" value="Unassembled WGS sequence"/>
</dbReference>
<name>A0A2G9GSI7_9LAMI</name>
<accession>A0A2G9GSI7</accession>
<keyword evidence="4" id="KW-0479">Metal-binding</keyword>
<keyword evidence="7" id="KW-1185">Reference proteome</keyword>
<sequence length="406" mass="45324">MEENTPNETSCEHHMIGGDGPNSYARNSQYQKQLLISAEDLIPQLIDKHLNNQNPSFNPKYTFTIADFGCSIGPNTFFAVENIISAVGNKYKKSNQNKTLDFQVFFNDLIDNDFNTLFRNLPSNRKYLVAGVPGSFYTRLFPKKSIHFAHCSTALHWLSRSPKEVTKSGKNKGRIHYLGGGKEGKQAYAARYEEDFGGFLRARGDELVDGGLMVLVVLGFGDGVDSSECSIGIAFEILGSCLEDMAKLGKITKEKVDSFNLPFYYPSPSELKAIIEANGSFHVEKIAELGAPMRHKPDPQVVTSHLRAVIGVLVEQHFGNGVVDELFKCHFEKFVKSPILVDEKYWKETNYFVFLKKNIFLAMVQRNTTIVAWNADGAQSSPTLLAKPKMLQAKGQKDLHTPNPAL</sequence>
<dbReference type="EMBL" id="NKXS01003867">
    <property type="protein sequence ID" value="PIN08249.1"/>
    <property type="molecule type" value="Genomic_DNA"/>
</dbReference>
<dbReference type="InterPro" id="IPR042086">
    <property type="entry name" value="MeTrfase_capping"/>
</dbReference>
<evidence type="ECO:0000313" key="6">
    <source>
        <dbReference type="EMBL" id="PIN08249.1"/>
    </source>
</evidence>
<keyword evidence="2 6" id="KW-0489">Methyltransferase</keyword>
<comment type="similarity">
    <text evidence="1">Belongs to the methyltransferase superfamily. Type-7 methyltransferase family.</text>
</comment>
<evidence type="ECO:0000256" key="4">
    <source>
        <dbReference type="ARBA" id="ARBA00022723"/>
    </source>
</evidence>
<dbReference type="GO" id="GO:0046872">
    <property type="term" value="F:metal ion binding"/>
    <property type="evidence" value="ECO:0007669"/>
    <property type="project" value="UniProtKB-KW"/>
</dbReference>
<evidence type="ECO:0000256" key="2">
    <source>
        <dbReference type="ARBA" id="ARBA00022603"/>
    </source>
</evidence>
<keyword evidence="5" id="KW-0460">Magnesium</keyword>
<dbReference type="AlphaFoldDB" id="A0A2G9GSI7"/>
<reference evidence="7" key="1">
    <citation type="journal article" date="2018" name="Gigascience">
        <title>Genome assembly of the Pink Ipe (Handroanthus impetiginosus, Bignoniaceae), a highly valued, ecologically keystone Neotropical timber forest tree.</title>
        <authorList>
            <person name="Silva-Junior O.B."/>
            <person name="Grattapaglia D."/>
            <person name="Novaes E."/>
            <person name="Collevatti R.G."/>
        </authorList>
    </citation>
    <scope>NUCLEOTIDE SEQUENCE [LARGE SCALE GENOMIC DNA]</scope>
    <source>
        <strain evidence="7">cv. UFG-1</strain>
    </source>
</reference>
<dbReference type="Gene3D" id="3.40.50.150">
    <property type="entry name" value="Vaccinia Virus protein VP39"/>
    <property type="match status" value="1"/>
</dbReference>
<evidence type="ECO:0000313" key="7">
    <source>
        <dbReference type="Proteomes" id="UP000231279"/>
    </source>
</evidence>
<dbReference type="EC" id="2.1.1.50" evidence="6"/>
<dbReference type="InterPro" id="IPR005299">
    <property type="entry name" value="MeTrfase_7"/>
</dbReference>
<dbReference type="PANTHER" id="PTHR31009">
    <property type="entry name" value="S-ADENOSYL-L-METHIONINE:CARBOXYL METHYLTRANSFERASE FAMILY PROTEIN"/>
    <property type="match status" value="1"/>
</dbReference>
<dbReference type="InterPro" id="IPR029063">
    <property type="entry name" value="SAM-dependent_MTases_sf"/>
</dbReference>
<protein>
    <submittedName>
        <fullName evidence="6">Loganate O-methyltransferase</fullName>
        <ecNumber evidence="6">2.1.1.50</ecNumber>
    </submittedName>
</protein>
<dbReference type="Pfam" id="PF03492">
    <property type="entry name" value="Methyltransf_7"/>
    <property type="match status" value="1"/>
</dbReference>
<keyword evidence="3 6" id="KW-0808">Transferase</keyword>
<dbReference type="Gene3D" id="1.10.1200.270">
    <property type="entry name" value="Methyltransferase, alpha-helical capping domain"/>
    <property type="match status" value="1"/>
</dbReference>
<dbReference type="GO" id="GO:0032259">
    <property type="term" value="P:methylation"/>
    <property type="evidence" value="ECO:0007669"/>
    <property type="project" value="UniProtKB-KW"/>
</dbReference>
<organism evidence="6 7">
    <name type="scientific">Handroanthus impetiginosus</name>
    <dbReference type="NCBI Taxonomy" id="429701"/>
    <lineage>
        <taxon>Eukaryota</taxon>
        <taxon>Viridiplantae</taxon>
        <taxon>Streptophyta</taxon>
        <taxon>Embryophyta</taxon>
        <taxon>Tracheophyta</taxon>
        <taxon>Spermatophyta</taxon>
        <taxon>Magnoliopsida</taxon>
        <taxon>eudicotyledons</taxon>
        <taxon>Gunneridae</taxon>
        <taxon>Pentapetalae</taxon>
        <taxon>asterids</taxon>
        <taxon>lamiids</taxon>
        <taxon>Lamiales</taxon>
        <taxon>Bignoniaceae</taxon>
        <taxon>Crescentiina</taxon>
        <taxon>Tabebuia alliance</taxon>
        <taxon>Handroanthus</taxon>
    </lineage>
</organism>
<gene>
    <name evidence="6" type="ORF">CDL12_19168</name>
</gene>
<dbReference type="SUPFAM" id="SSF53335">
    <property type="entry name" value="S-adenosyl-L-methionine-dependent methyltransferases"/>
    <property type="match status" value="1"/>
</dbReference>
<evidence type="ECO:0000256" key="3">
    <source>
        <dbReference type="ARBA" id="ARBA00022679"/>
    </source>
</evidence>
<proteinExistence type="inferred from homology"/>
<dbReference type="OrthoDB" id="1523883at2759"/>
<comment type="caution">
    <text evidence="6">The sequence shown here is derived from an EMBL/GenBank/DDBJ whole genome shotgun (WGS) entry which is preliminary data.</text>
</comment>
<dbReference type="GO" id="GO:0030749">
    <property type="term" value="F:loganate O-methyltransferase activity"/>
    <property type="evidence" value="ECO:0007669"/>
    <property type="project" value="UniProtKB-EC"/>
</dbReference>
<evidence type="ECO:0000256" key="5">
    <source>
        <dbReference type="ARBA" id="ARBA00022842"/>
    </source>
</evidence>